<organism evidence="2 3">
    <name type="scientific">Marinobacter salsuginis</name>
    <dbReference type="NCBI Taxonomy" id="418719"/>
    <lineage>
        <taxon>Bacteria</taxon>
        <taxon>Pseudomonadati</taxon>
        <taxon>Pseudomonadota</taxon>
        <taxon>Gammaproteobacteria</taxon>
        <taxon>Pseudomonadales</taxon>
        <taxon>Marinobacteraceae</taxon>
        <taxon>Marinobacter</taxon>
    </lineage>
</organism>
<comment type="caution">
    <text evidence="2">The sequence shown here is derived from an EMBL/GenBank/DDBJ whole genome shotgun (WGS) entry which is preliminary data.</text>
</comment>
<sequence length="272" mass="30677">MTLVERVEKAIEPVRGRLFRVAESQEQVATTEIVDSAAEQSRLEELLEDSKPAYPEPVDDLHYLLKTPFRYPPLMWGSRFGGTFEPSLFYGAARTETALVETAFYRFVFVTDPEEPFPKPVKSQHTIFEVDIASKRGVKLQSDAWNDLHPDLVHPKDYRFTQDVGSAMRAAGVEAFQFISARAVQAGIREIDDRPAVPGIRDLWAELRGVNWALFTPRAFEKTRPTNLRPMIAVTTREKVSIVVTEPDGSSKAVEYPVELFLVEGEIPRPAA</sequence>
<name>A0A5M3Q256_9GAMM</name>
<dbReference type="EMBL" id="BGZI01000020">
    <property type="protein sequence ID" value="GBO89139.1"/>
    <property type="molecule type" value="Genomic_DNA"/>
</dbReference>
<feature type="domain" description="RES" evidence="1">
    <location>
        <begin position="68"/>
        <end position="226"/>
    </location>
</feature>
<evidence type="ECO:0000313" key="3">
    <source>
        <dbReference type="Proteomes" id="UP000387223"/>
    </source>
</evidence>
<proteinExistence type="predicted"/>
<reference evidence="2 3" key="1">
    <citation type="journal article" date="2019" name="J. Gen. Appl. Microbiol.">
        <title>Aerobic degradation of cis-dichloroethene by the marine bacterium Marinobacter salsuginis strain 5N-3.</title>
        <authorList>
            <person name="Inoue Y."/>
            <person name="Fukunaga Y."/>
            <person name="Katsumata H."/>
            <person name="Ohji S."/>
            <person name="Hosoyama A."/>
            <person name="Mori K."/>
            <person name="Ando K."/>
        </authorList>
    </citation>
    <scope>NUCLEOTIDE SEQUENCE [LARGE SCALE GENOMIC DNA]</scope>
    <source>
        <strain evidence="2 3">NBRC 109114</strain>
    </source>
</reference>
<evidence type="ECO:0000313" key="2">
    <source>
        <dbReference type="EMBL" id="GBO89139.1"/>
    </source>
</evidence>
<dbReference type="Proteomes" id="UP000387223">
    <property type="component" value="Unassembled WGS sequence"/>
</dbReference>
<dbReference type="AlphaFoldDB" id="A0A5M3Q256"/>
<evidence type="ECO:0000259" key="1">
    <source>
        <dbReference type="SMART" id="SM00953"/>
    </source>
</evidence>
<dbReference type="SMART" id="SM00953">
    <property type="entry name" value="RES"/>
    <property type="match status" value="1"/>
</dbReference>
<protein>
    <recommendedName>
        <fullName evidence="1">RES domain-containing protein</fullName>
    </recommendedName>
</protein>
<dbReference type="InterPro" id="IPR014914">
    <property type="entry name" value="RES_dom"/>
</dbReference>
<dbReference type="Pfam" id="PF08808">
    <property type="entry name" value="RES"/>
    <property type="match status" value="1"/>
</dbReference>
<accession>A0A5M3Q256</accession>
<dbReference type="RefSeq" id="WP_136630343.1">
    <property type="nucleotide sequence ID" value="NZ_BGZI01000020.1"/>
</dbReference>
<gene>
    <name evidence="2" type="ORF">MSSD14B_28070</name>
</gene>